<proteinExistence type="predicted"/>
<evidence type="ECO:0000313" key="1">
    <source>
        <dbReference type="EMBL" id="KAH3716852.1"/>
    </source>
</evidence>
<comment type="caution">
    <text evidence="1">The sequence shown here is derived from an EMBL/GenBank/DDBJ whole genome shotgun (WGS) entry which is preliminary data.</text>
</comment>
<accession>A0A9D4HF74</accession>
<reference evidence="1" key="1">
    <citation type="journal article" date="2019" name="bioRxiv">
        <title>The Genome of the Zebra Mussel, Dreissena polymorpha: A Resource for Invasive Species Research.</title>
        <authorList>
            <person name="McCartney M.A."/>
            <person name="Auch B."/>
            <person name="Kono T."/>
            <person name="Mallez S."/>
            <person name="Zhang Y."/>
            <person name="Obille A."/>
            <person name="Becker A."/>
            <person name="Abrahante J.E."/>
            <person name="Garbe J."/>
            <person name="Badalamenti J.P."/>
            <person name="Herman A."/>
            <person name="Mangelson H."/>
            <person name="Liachko I."/>
            <person name="Sullivan S."/>
            <person name="Sone E.D."/>
            <person name="Koren S."/>
            <person name="Silverstein K.A.T."/>
            <person name="Beckman K.B."/>
            <person name="Gohl D.M."/>
        </authorList>
    </citation>
    <scope>NUCLEOTIDE SEQUENCE</scope>
    <source>
        <strain evidence="1">Duluth1</strain>
        <tissue evidence="1">Whole animal</tissue>
    </source>
</reference>
<protein>
    <submittedName>
        <fullName evidence="1">Uncharacterized protein</fullName>
    </submittedName>
</protein>
<gene>
    <name evidence="1" type="ORF">DPMN_059583</name>
</gene>
<evidence type="ECO:0000313" key="2">
    <source>
        <dbReference type="Proteomes" id="UP000828390"/>
    </source>
</evidence>
<reference evidence="1" key="2">
    <citation type="submission" date="2020-11" db="EMBL/GenBank/DDBJ databases">
        <authorList>
            <person name="McCartney M.A."/>
            <person name="Auch B."/>
            <person name="Kono T."/>
            <person name="Mallez S."/>
            <person name="Becker A."/>
            <person name="Gohl D.M."/>
            <person name="Silverstein K.A.T."/>
            <person name="Koren S."/>
            <person name="Bechman K.B."/>
            <person name="Herman A."/>
            <person name="Abrahante J.E."/>
            <person name="Garbe J."/>
        </authorList>
    </citation>
    <scope>NUCLEOTIDE SEQUENCE</scope>
    <source>
        <strain evidence="1">Duluth1</strain>
        <tissue evidence="1">Whole animal</tissue>
    </source>
</reference>
<name>A0A9D4HF74_DREPO</name>
<sequence length="80" mass="8690">MKTLYKNNKNNLIHLAVTDGKRLVTSVSWSAFPSNLLAPPPRAVSGTGRKWIPSVLYRISNVAVHSCLSARPCVTTPVTS</sequence>
<organism evidence="1 2">
    <name type="scientific">Dreissena polymorpha</name>
    <name type="common">Zebra mussel</name>
    <name type="synonym">Mytilus polymorpha</name>
    <dbReference type="NCBI Taxonomy" id="45954"/>
    <lineage>
        <taxon>Eukaryota</taxon>
        <taxon>Metazoa</taxon>
        <taxon>Spiralia</taxon>
        <taxon>Lophotrochozoa</taxon>
        <taxon>Mollusca</taxon>
        <taxon>Bivalvia</taxon>
        <taxon>Autobranchia</taxon>
        <taxon>Heteroconchia</taxon>
        <taxon>Euheterodonta</taxon>
        <taxon>Imparidentia</taxon>
        <taxon>Neoheterodontei</taxon>
        <taxon>Myida</taxon>
        <taxon>Dreissenoidea</taxon>
        <taxon>Dreissenidae</taxon>
        <taxon>Dreissena</taxon>
    </lineage>
</organism>
<dbReference type="AlphaFoldDB" id="A0A9D4HF74"/>
<dbReference type="Proteomes" id="UP000828390">
    <property type="component" value="Unassembled WGS sequence"/>
</dbReference>
<dbReference type="EMBL" id="JAIWYP010000013">
    <property type="protein sequence ID" value="KAH3716852.1"/>
    <property type="molecule type" value="Genomic_DNA"/>
</dbReference>
<keyword evidence="2" id="KW-1185">Reference proteome</keyword>